<dbReference type="Proteomes" id="UP001209540">
    <property type="component" value="Unassembled WGS sequence"/>
</dbReference>
<dbReference type="Pfam" id="PF13621">
    <property type="entry name" value="Cupin_8"/>
    <property type="match status" value="1"/>
</dbReference>
<dbReference type="SUPFAM" id="SSF51197">
    <property type="entry name" value="Clavaminate synthase-like"/>
    <property type="match status" value="1"/>
</dbReference>
<dbReference type="InterPro" id="IPR014710">
    <property type="entry name" value="RmlC-like_jellyroll"/>
</dbReference>
<dbReference type="PANTHER" id="PTHR12461">
    <property type="entry name" value="HYPOXIA-INDUCIBLE FACTOR 1 ALPHA INHIBITOR-RELATED"/>
    <property type="match status" value="1"/>
</dbReference>
<comment type="caution">
    <text evidence="2">The sequence shown here is derived from an EMBL/GenBank/DDBJ whole genome shotgun (WGS) entry which is preliminary data.</text>
</comment>
<dbReference type="PANTHER" id="PTHR12461:SF99">
    <property type="entry name" value="BIFUNCTIONAL PEPTIDASE AND (3S)-LYSYL HYDROXYLASE JMJD7"/>
    <property type="match status" value="1"/>
</dbReference>
<protein>
    <submittedName>
        <fullName evidence="2">Cupin-like domain-containing protein</fullName>
    </submittedName>
</protein>
<dbReference type="AlphaFoldDB" id="A0AAD5K8Y3"/>
<gene>
    <name evidence="2" type="ORF">BDA99DRAFT_88085</name>
</gene>
<dbReference type="Gene3D" id="2.60.120.10">
    <property type="entry name" value="Jelly Rolls"/>
    <property type="match status" value="1"/>
</dbReference>
<reference evidence="2" key="1">
    <citation type="journal article" date="2022" name="IScience">
        <title>Evolution of zygomycete secretomes and the origins of terrestrial fungal ecologies.</title>
        <authorList>
            <person name="Chang Y."/>
            <person name="Wang Y."/>
            <person name="Mondo S."/>
            <person name="Ahrendt S."/>
            <person name="Andreopoulos W."/>
            <person name="Barry K."/>
            <person name="Beard J."/>
            <person name="Benny G.L."/>
            <person name="Blankenship S."/>
            <person name="Bonito G."/>
            <person name="Cuomo C."/>
            <person name="Desiro A."/>
            <person name="Gervers K.A."/>
            <person name="Hundley H."/>
            <person name="Kuo A."/>
            <person name="LaButti K."/>
            <person name="Lang B.F."/>
            <person name="Lipzen A."/>
            <person name="O'Donnell K."/>
            <person name="Pangilinan J."/>
            <person name="Reynolds N."/>
            <person name="Sandor L."/>
            <person name="Smith M.E."/>
            <person name="Tsang A."/>
            <person name="Grigoriev I.V."/>
            <person name="Stajich J.E."/>
            <person name="Spatafora J.W."/>
        </authorList>
    </citation>
    <scope>NUCLEOTIDE SEQUENCE</scope>
    <source>
        <strain evidence="2">RSA 2281</strain>
    </source>
</reference>
<evidence type="ECO:0000313" key="3">
    <source>
        <dbReference type="Proteomes" id="UP001209540"/>
    </source>
</evidence>
<feature type="domain" description="JmjC" evidence="1">
    <location>
        <begin position="129"/>
        <end position="318"/>
    </location>
</feature>
<dbReference type="SMART" id="SM00558">
    <property type="entry name" value="JmjC"/>
    <property type="match status" value="1"/>
</dbReference>
<accession>A0AAD5K8Y3</accession>
<dbReference type="EMBL" id="JAIXMP010000016">
    <property type="protein sequence ID" value="KAI9260651.1"/>
    <property type="molecule type" value="Genomic_DNA"/>
</dbReference>
<sequence length="335" mass="38661">MSSAPHIEEQLVQFIQEYQEINGTHIEVYENPPTSVEFLRNCVHPNRPAVIKNAFSHWPAYNLWTNEYLREKMGDSIVTVATTPNGYADAVTYDSVTDQEYFALPHEKKMTLDRFLGIMEGNIATPHAHYISLQNDSLHTEYAILKDDIEEEIDWCSEALGKKPDAVNFWMGNDKSITSLHKDPYENCYAVLRGKKTFVLLPPSEYYCLHEQLYPSAIYTPTTTSDDDVHASYKLTPLDPPMKTPWIPVDPLHPDLERYPRFQYAKPIVVTIEKGEMLYLPALWFHQVLQYGDEGVIAINAWYDMDYRNMLYPSFGLFRNLLLTGGDDSDDEDEE</sequence>
<name>A0AAD5K8Y3_9FUNG</name>
<dbReference type="InterPro" id="IPR041667">
    <property type="entry name" value="Cupin_8"/>
</dbReference>
<reference evidence="2" key="2">
    <citation type="submission" date="2023-02" db="EMBL/GenBank/DDBJ databases">
        <authorList>
            <consortium name="DOE Joint Genome Institute"/>
            <person name="Mondo S.J."/>
            <person name="Chang Y."/>
            <person name="Wang Y."/>
            <person name="Ahrendt S."/>
            <person name="Andreopoulos W."/>
            <person name="Barry K."/>
            <person name="Beard J."/>
            <person name="Benny G.L."/>
            <person name="Blankenship S."/>
            <person name="Bonito G."/>
            <person name="Cuomo C."/>
            <person name="Desiro A."/>
            <person name="Gervers K.A."/>
            <person name="Hundley H."/>
            <person name="Kuo A."/>
            <person name="LaButti K."/>
            <person name="Lang B.F."/>
            <person name="Lipzen A."/>
            <person name="O'Donnell K."/>
            <person name="Pangilinan J."/>
            <person name="Reynolds N."/>
            <person name="Sandor L."/>
            <person name="Smith M.W."/>
            <person name="Tsang A."/>
            <person name="Grigoriev I.V."/>
            <person name="Stajich J.E."/>
            <person name="Spatafora J.W."/>
        </authorList>
    </citation>
    <scope>NUCLEOTIDE SEQUENCE</scope>
    <source>
        <strain evidence="2">RSA 2281</strain>
    </source>
</reference>
<organism evidence="2 3">
    <name type="scientific">Phascolomyces articulosus</name>
    <dbReference type="NCBI Taxonomy" id="60185"/>
    <lineage>
        <taxon>Eukaryota</taxon>
        <taxon>Fungi</taxon>
        <taxon>Fungi incertae sedis</taxon>
        <taxon>Mucoromycota</taxon>
        <taxon>Mucoromycotina</taxon>
        <taxon>Mucoromycetes</taxon>
        <taxon>Mucorales</taxon>
        <taxon>Lichtheimiaceae</taxon>
        <taxon>Phascolomyces</taxon>
    </lineage>
</organism>
<proteinExistence type="predicted"/>
<dbReference type="InterPro" id="IPR003347">
    <property type="entry name" value="JmjC_dom"/>
</dbReference>
<evidence type="ECO:0000259" key="1">
    <source>
        <dbReference type="PROSITE" id="PS51184"/>
    </source>
</evidence>
<keyword evidence="3" id="KW-1185">Reference proteome</keyword>
<dbReference type="PROSITE" id="PS51184">
    <property type="entry name" value="JMJC"/>
    <property type="match status" value="1"/>
</dbReference>
<evidence type="ECO:0000313" key="2">
    <source>
        <dbReference type="EMBL" id="KAI9260651.1"/>
    </source>
</evidence>